<dbReference type="AlphaFoldDB" id="A0AAD9VX81"/>
<accession>A0AAD9VX81</accession>
<dbReference type="Gene3D" id="3.40.50.150">
    <property type="entry name" value="Vaccinia Virus protein VP39"/>
    <property type="match status" value="1"/>
</dbReference>
<dbReference type="Proteomes" id="UP001258017">
    <property type="component" value="Unassembled WGS sequence"/>
</dbReference>
<feature type="region of interest" description="Disordered" evidence="1">
    <location>
        <begin position="491"/>
        <end position="556"/>
    </location>
</feature>
<feature type="region of interest" description="Disordered" evidence="1">
    <location>
        <begin position="793"/>
        <end position="820"/>
    </location>
</feature>
<evidence type="ECO:0008006" key="4">
    <source>
        <dbReference type="Google" id="ProtNLM"/>
    </source>
</evidence>
<keyword evidence="3" id="KW-1185">Reference proteome</keyword>
<dbReference type="InterPro" id="IPR029063">
    <property type="entry name" value="SAM-dependent_MTases_sf"/>
</dbReference>
<protein>
    <recommendedName>
        <fullName evidence="4">Methyltransferase NSUN7</fullName>
    </recommendedName>
</protein>
<sequence length="922" mass="105502">MIETRTKGERGLKLKDPQECEWTSGKLERIVKAKLLKKGESSSLLATLSSDGSMTEACFEPGWRVEDILLAAKVLEKGQIQPCYANEAEMRRVFGLVYDVLRYRNVLNYVLQDVGFWSRNHNLKGREKIVWLLLYDMQGRKFSRRGDVVAIETRNRIFQTVGLKDIEDALLEVKTHLAASVSRLRIAGSALTLDKLLPKHLRTSEGIVWTEESSIASGWINTANTKITKPELMNELSTKLELNLCENCEVTELDENTYAFDPFCPKVINLHERARERVACSDLVREHQFIFLERSLCLGAAAITRAMRIGRLCGPVVLTHSVAPRHTGYLAELLSGIDGAGRLLAFGTGDRRYEYEAYLKKLGITLQQCRVFSEKYISPPPSVELDRATVVLATPPSSYIGVKDIVDLVVARDGDTKLLESLTDTNDEISQSRAVLTEQLATLKYALTRPNVQFLIYEVHSVLPTETTKMVEQVVEYANQMATEKYIRENMQKKKSASKEKQGQLSGTKVSVKNILRTKSRSNDERVENIATDSPQGDDNGNQREEDETPSSAYRNINVPKSDLFEILNFNDIYGENSARTLEPGCFLSIIKRKEMMQFDSLFMIKVAEAKGLFGDTNKEEEKKESKPIAIPTPVTVPTYTDHAKRKIDIDRLMIPTCSSMLRYGIKSRCSRFLRHFALYESHFSSRARLIRKQDLRRCLPKSESLRKLRQPTEIMRKDSDELKYRIQKIKKKQILSSVYARAVPQKYQPVSSRLFLPNNNKIKTSQEAVSTKQEKSNPLDILEISTMNFWNQQKKSPREDPDTVSLKKQQNKEKESNCFSSSTVLRKSALIRATQRQSFVEVLSEHDKKIRHPFRGLEHQPINNMSFGRVSKRHRANPMRNKWQVPFRSRLETLVEHTPGFPYLFPNHEDDDDIANELNEY</sequence>
<name>A0AAD9VX81_9HYME</name>
<dbReference type="InterPro" id="IPR042620">
    <property type="entry name" value="NSUN7"/>
</dbReference>
<evidence type="ECO:0000313" key="3">
    <source>
        <dbReference type="Proteomes" id="UP001258017"/>
    </source>
</evidence>
<gene>
    <name evidence="2" type="ORF">KPH14_001751</name>
</gene>
<evidence type="ECO:0000313" key="2">
    <source>
        <dbReference type="EMBL" id="KAK2588890.1"/>
    </source>
</evidence>
<reference evidence="2" key="1">
    <citation type="submission" date="2021-08" db="EMBL/GenBank/DDBJ databases">
        <authorList>
            <person name="Misof B."/>
            <person name="Oliver O."/>
            <person name="Podsiadlowski L."/>
            <person name="Donath A."/>
            <person name="Peters R."/>
            <person name="Mayer C."/>
            <person name="Rust J."/>
            <person name="Gunkel S."/>
            <person name="Lesny P."/>
            <person name="Martin S."/>
            <person name="Oeyen J.P."/>
            <person name="Petersen M."/>
            <person name="Panagiotis P."/>
            <person name="Wilbrandt J."/>
            <person name="Tanja T."/>
        </authorList>
    </citation>
    <scope>NUCLEOTIDE SEQUENCE</scope>
    <source>
        <strain evidence="2">GBR_01_08_01A</strain>
        <tissue evidence="2">Thorax + abdomen</tissue>
    </source>
</reference>
<reference evidence="2" key="2">
    <citation type="journal article" date="2023" name="Commun. Biol.">
        <title>Intrasexual cuticular hydrocarbon dimorphism in a wasp sheds light on hydrocarbon biosynthesis genes in Hymenoptera.</title>
        <authorList>
            <person name="Moris V.C."/>
            <person name="Podsiadlowski L."/>
            <person name="Martin S."/>
            <person name="Oeyen J.P."/>
            <person name="Donath A."/>
            <person name="Petersen M."/>
            <person name="Wilbrandt J."/>
            <person name="Misof B."/>
            <person name="Liedtke D."/>
            <person name="Thamm M."/>
            <person name="Scheiner R."/>
            <person name="Schmitt T."/>
            <person name="Niehuis O."/>
        </authorList>
    </citation>
    <scope>NUCLEOTIDE SEQUENCE</scope>
    <source>
        <strain evidence="2">GBR_01_08_01A</strain>
    </source>
</reference>
<organism evidence="2 3">
    <name type="scientific">Odynerus spinipes</name>
    <dbReference type="NCBI Taxonomy" id="1348599"/>
    <lineage>
        <taxon>Eukaryota</taxon>
        <taxon>Metazoa</taxon>
        <taxon>Ecdysozoa</taxon>
        <taxon>Arthropoda</taxon>
        <taxon>Hexapoda</taxon>
        <taxon>Insecta</taxon>
        <taxon>Pterygota</taxon>
        <taxon>Neoptera</taxon>
        <taxon>Endopterygota</taxon>
        <taxon>Hymenoptera</taxon>
        <taxon>Apocrita</taxon>
        <taxon>Aculeata</taxon>
        <taxon>Vespoidea</taxon>
        <taxon>Vespidae</taxon>
        <taxon>Eumeninae</taxon>
        <taxon>Odynerus</taxon>
    </lineage>
</organism>
<dbReference type="PANTHER" id="PTHR14663:SF2">
    <property type="entry name" value="METHYLTRANSFERASE NSUN7-RELATED"/>
    <property type="match status" value="1"/>
</dbReference>
<dbReference type="EMBL" id="JAIFRP010000002">
    <property type="protein sequence ID" value="KAK2588890.1"/>
    <property type="molecule type" value="Genomic_DNA"/>
</dbReference>
<proteinExistence type="predicted"/>
<evidence type="ECO:0000256" key="1">
    <source>
        <dbReference type="SAM" id="MobiDB-lite"/>
    </source>
</evidence>
<feature type="compositionally biased region" description="Basic and acidic residues" evidence="1">
    <location>
        <begin position="491"/>
        <end position="502"/>
    </location>
</feature>
<dbReference type="PANTHER" id="PTHR14663">
    <property type="entry name" value="METHYLTRANSFERASE NSUN7-RELATED"/>
    <property type="match status" value="1"/>
</dbReference>
<comment type="caution">
    <text evidence="2">The sequence shown here is derived from an EMBL/GenBank/DDBJ whole genome shotgun (WGS) entry which is preliminary data.</text>
</comment>
<feature type="compositionally biased region" description="Polar residues" evidence="1">
    <location>
        <begin position="531"/>
        <end position="540"/>
    </location>
</feature>